<evidence type="ECO:0000256" key="9">
    <source>
        <dbReference type="ARBA" id="ARBA00022968"/>
    </source>
</evidence>
<dbReference type="InterPro" id="IPR027350">
    <property type="entry name" value="GT23_dom"/>
</dbReference>
<name>A0ABD3WQJ7_SINWO</name>
<comment type="function">
    <text evidence="15">Catalyzes the addition of fucose in alpha 1-6 linkage to the first GlcNAc residue, next to the peptide chains in N-glycans.</text>
</comment>
<feature type="signal peptide" evidence="22">
    <location>
        <begin position="1"/>
        <end position="24"/>
    </location>
</feature>
<dbReference type="GO" id="GO:0008424">
    <property type="term" value="F:glycoprotein 6-alpha-L-fucosyltransferase activity"/>
    <property type="evidence" value="ECO:0007669"/>
    <property type="project" value="UniProtKB-EC"/>
</dbReference>
<keyword evidence="11 15" id="KW-0333">Golgi apparatus</keyword>
<comment type="subcellular location">
    <subcellularLocation>
        <location evidence="1">Golgi apparatus</location>
        <location evidence="1">Golgi stack membrane</location>
        <topology evidence="1">Single-pass type II membrane protein</topology>
    </subcellularLocation>
</comment>
<dbReference type="FunFam" id="3.40.50.11350:FF:000001">
    <property type="entry name" value="Alpha-(1,6)-fucosyltransferase"/>
    <property type="match status" value="1"/>
</dbReference>
<evidence type="ECO:0000256" key="12">
    <source>
        <dbReference type="ARBA" id="ARBA00023136"/>
    </source>
</evidence>
<dbReference type="PROSITE" id="PS50002">
    <property type="entry name" value="SH3"/>
    <property type="match status" value="1"/>
</dbReference>
<keyword evidence="5 19" id="KW-0728">SH3 domain</keyword>
<evidence type="ECO:0000256" key="3">
    <source>
        <dbReference type="ARBA" id="ARBA00012660"/>
    </source>
</evidence>
<feature type="disulfide bond" evidence="18">
    <location>
        <begin position="236"/>
        <end position="240"/>
    </location>
</feature>
<comment type="similarity">
    <text evidence="15 20">Belongs to the glycosyltransferase 23 family.</text>
</comment>
<gene>
    <name evidence="25" type="ORF">ACJMK2_037959</name>
</gene>
<evidence type="ECO:0000256" key="18">
    <source>
        <dbReference type="PIRSR" id="PIRSR000472-52"/>
    </source>
</evidence>
<keyword evidence="26" id="KW-1185">Reference proteome</keyword>
<dbReference type="Pfam" id="PF19745">
    <property type="entry name" value="FUT8_N_cat"/>
    <property type="match status" value="1"/>
</dbReference>
<dbReference type="GO" id="GO:0032580">
    <property type="term" value="C:Golgi cisterna membrane"/>
    <property type="evidence" value="ECO:0007669"/>
    <property type="project" value="UniProtKB-SubCell"/>
</dbReference>
<dbReference type="PANTHER" id="PTHR13132:SF29">
    <property type="entry name" value="ALPHA-(1,6)-FUCOSYLTRANSFERASE"/>
    <property type="match status" value="1"/>
</dbReference>
<feature type="region of interest" description="Important for donor substrate binding" evidence="16 20">
    <location>
        <begin position="384"/>
        <end position="385"/>
    </location>
</feature>
<evidence type="ECO:0000256" key="7">
    <source>
        <dbReference type="ARBA" id="ARBA00022679"/>
    </source>
</evidence>
<evidence type="ECO:0000259" key="24">
    <source>
        <dbReference type="PROSITE" id="PS51659"/>
    </source>
</evidence>
<reference evidence="25 26" key="1">
    <citation type="submission" date="2024-11" db="EMBL/GenBank/DDBJ databases">
        <title>Chromosome-level genome assembly of the freshwater bivalve Anodonta woodiana.</title>
        <authorList>
            <person name="Chen X."/>
        </authorList>
    </citation>
    <scope>NUCLEOTIDE SEQUENCE [LARGE SCALE GENOMIC DNA]</scope>
    <source>
        <strain evidence="25">MN2024</strain>
        <tissue evidence="25">Gills</tissue>
    </source>
</reference>
<dbReference type="Gene3D" id="2.30.30.40">
    <property type="entry name" value="SH3 Domains"/>
    <property type="match status" value="1"/>
</dbReference>
<evidence type="ECO:0000256" key="15">
    <source>
        <dbReference type="PIRNR" id="PIRNR000472"/>
    </source>
</evidence>
<feature type="coiled-coil region" evidence="21">
    <location>
        <begin position="34"/>
        <end position="106"/>
    </location>
</feature>
<accession>A0ABD3WQJ7</accession>
<comment type="catalytic activity">
    <reaction evidence="14 15">
        <text>N(4)-{beta-D-GlcNAc-(1-&gt;2)-alpha-D-Man-(1-&gt;3)-[beta-D-GlcNAc-(1-&gt;2)-alpha-D-Man-(1-&gt;6)]-beta-D-Man-(1-&gt;4)-beta-D-GlcNAc-(1-&gt;4)-beta-D-GlcNAc}-L-asparaginyl-[protein] + GDP-beta-L-fucose = an N(4)-{beta-D-GlcNAc-(1-&gt;2)-alpha-D-Man-(1-&gt;3)-[beta-D-GlcNAc-(1-&gt;2)-alpha-D-Man-(1-&gt;6)]-beta-D-Man-(1-&gt;4)-beta-D-GlcNAc-(1-&gt;4)-[alpha-L-Fuc-(1-&gt;6)]-beta-D-GlcNAc}-L-asparaginyl-[protein] + GDP + H(+)</text>
        <dbReference type="Rhea" id="RHEA:12985"/>
        <dbReference type="Rhea" id="RHEA-COMP:13526"/>
        <dbReference type="Rhea" id="RHEA-COMP:13532"/>
        <dbReference type="ChEBI" id="CHEBI:15378"/>
        <dbReference type="ChEBI" id="CHEBI:57273"/>
        <dbReference type="ChEBI" id="CHEBI:58189"/>
        <dbReference type="ChEBI" id="CHEBI:60651"/>
        <dbReference type="ChEBI" id="CHEBI:137207"/>
        <dbReference type="EC" id="2.4.1.68"/>
    </reaction>
</comment>
<evidence type="ECO:0000256" key="2">
    <source>
        <dbReference type="ARBA" id="ARBA00004922"/>
    </source>
</evidence>
<dbReference type="InterPro" id="IPR035653">
    <property type="entry name" value="Fut8_SH3"/>
</dbReference>
<dbReference type="InterPro" id="IPR036028">
    <property type="entry name" value="SH3-like_dom_sf"/>
</dbReference>
<keyword evidence="6 15" id="KW-0328">Glycosyltransferase</keyword>
<evidence type="ECO:0000313" key="26">
    <source>
        <dbReference type="Proteomes" id="UP001634394"/>
    </source>
</evidence>
<evidence type="ECO:0000256" key="6">
    <source>
        <dbReference type="ARBA" id="ARBA00022676"/>
    </source>
</evidence>
<feature type="chain" id="PRO_5044847551" description="Alpha-(1,6)-fucosyltransferase" evidence="22">
    <location>
        <begin position="25"/>
        <end position="596"/>
    </location>
</feature>
<evidence type="ECO:0000256" key="4">
    <source>
        <dbReference type="ARBA" id="ARBA00018201"/>
    </source>
</evidence>
<keyword evidence="12 15" id="KW-0472">Membrane</keyword>
<dbReference type="Proteomes" id="UP001634394">
    <property type="component" value="Unassembled WGS sequence"/>
</dbReference>
<keyword evidence="22" id="KW-0732">Signal</keyword>
<feature type="short sequence motif" description="SH3-binding" evidence="17">
    <location>
        <begin position="318"/>
        <end position="324"/>
    </location>
</feature>
<feature type="disulfide bond" evidence="18">
    <location>
        <begin position="230"/>
        <end position="248"/>
    </location>
</feature>
<comment type="caution">
    <text evidence="25">The sequence shown here is derived from an EMBL/GenBank/DDBJ whole genome shotgun (WGS) entry which is preliminary data.</text>
</comment>
<evidence type="ECO:0000256" key="19">
    <source>
        <dbReference type="PROSITE-ProRule" id="PRU00192"/>
    </source>
</evidence>
<dbReference type="InterPro" id="IPR015827">
    <property type="entry name" value="Fut8"/>
</dbReference>
<dbReference type="InterPro" id="IPR045573">
    <property type="entry name" value="Fut8_N_cat"/>
</dbReference>
<sequence>MRYWKAVTGLLVLWLCIIVYMSNTVFPNGSSDNNVRTERQLHRALEELSKLKLQNEELHKLANELKDIKLTVGKSQVPGDDKGLVVHMLQERLEKATKELKQLSSNTLKLGQAYIGTGKSSGEPSMEHEIVRRKVENDVQEFWLFIRSELNKMKGLSAGNANLLSKINSVLADSAGYHRTLTSDLKSLSSVDDMEEWRNNESRELGELVQRRFHYIQNPADCSKAKKIVCNLGKGCGYGCQLHHVTYCLMMAYANKRTLILESKGWRYATGGWESVFQPLSNTCNSYSSSSLRSWGGMIKDMNEVQVIELPIIDSLHPRPEYLPLAIPDDIGDRLIRLHGDPSVWWIGQFVKYLTRPQQHLLEEMEKTKRNLGFKNPIVGVHVRRTDKVGMEAAFHEIQEYMVYVEEWFSILEARQAVKKRRVYLASDDPGVLSDARKLYKNYEFISDNEISKSAGLNSRYTDASLRGVIIDIHFLSLCDYLVCTFSSQVCRVAYEIMQTMHGDASSYFKSLDDIYYFGGQNAHNMEVIESNVPKDDSEIELQPKDLIGIAGNHWDGYSKGVNRRTGKNGLFPSYKVKNKVLRAKLPTYEEVEHHR</sequence>
<keyword evidence="8" id="KW-0812">Transmembrane</keyword>
<comment type="pathway">
    <text evidence="2 15">Protein modification; protein glycosylation.</text>
</comment>
<evidence type="ECO:0000256" key="16">
    <source>
        <dbReference type="PIRSR" id="PIRSR000472-50"/>
    </source>
</evidence>
<feature type="domain" description="GT23" evidence="24">
    <location>
        <begin position="224"/>
        <end position="512"/>
    </location>
</feature>
<dbReference type="FunFam" id="2.30.30.40:FF:000070">
    <property type="entry name" value="Alpha-(1,6)-fucosyltransferase"/>
    <property type="match status" value="1"/>
</dbReference>
<dbReference type="PROSITE" id="PS51659">
    <property type="entry name" value="GT23"/>
    <property type="match status" value="1"/>
</dbReference>
<feature type="domain" description="SH3" evidence="23">
    <location>
        <begin position="521"/>
        <end position="582"/>
    </location>
</feature>
<feature type="disulfide bond" evidence="18">
    <location>
        <begin position="222"/>
        <end position="284"/>
    </location>
</feature>
<keyword evidence="10" id="KW-1133">Transmembrane helix</keyword>
<evidence type="ECO:0000256" key="13">
    <source>
        <dbReference type="ARBA" id="ARBA00023157"/>
    </source>
</evidence>
<dbReference type="EMBL" id="JBJQND010000006">
    <property type="protein sequence ID" value="KAL3875017.1"/>
    <property type="molecule type" value="Genomic_DNA"/>
</dbReference>
<evidence type="ECO:0000259" key="23">
    <source>
        <dbReference type="PROSITE" id="PS50002"/>
    </source>
</evidence>
<evidence type="ECO:0000256" key="22">
    <source>
        <dbReference type="SAM" id="SignalP"/>
    </source>
</evidence>
<evidence type="ECO:0000256" key="11">
    <source>
        <dbReference type="ARBA" id="ARBA00023034"/>
    </source>
</evidence>
<evidence type="ECO:0000256" key="5">
    <source>
        <dbReference type="ARBA" id="ARBA00022443"/>
    </source>
</evidence>
<dbReference type="CDD" id="cd11792">
    <property type="entry name" value="SH3_Fut8"/>
    <property type="match status" value="1"/>
</dbReference>
<keyword evidence="7 15" id="KW-0808">Transferase</keyword>
<dbReference type="Gene3D" id="3.40.50.11350">
    <property type="match status" value="1"/>
</dbReference>
<dbReference type="PANTHER" id="PTHR13132">
    <property type="entry name" value="ALPHA- 1,6 -FUCOSYLTRANSFERASE"/>
    <property type="match status" value="1"/>
</dbReference>
<dbReference type="PIRSF" id="PIRSF000472">
    <property type="entry name" value="Alpha1_6FUT_euk"/>
    <property type="match status" value="1"/>
</dbReference>
<protein>
    <recommendedName>
        <fullName evidence="4 15">Alpha-(1,6)-fucosyltransferase</fullName>
        <ecNumber evidence="3 15">2.4.1.68</ecNumber>
    </recommendedName>
</protein>
<dbReference type="Pfam" id="PF14604">
    <property type="entry name" value="SH3_9"/>
    <property type="match status" value="1"/>
</dbReference>
<keyword evidence="21" id="KW-0175">Coiled coil</keyword>
<organism evidence="25 26">
    <name type="scientific">Sinanodonta woodiana</name>
    <name type="common">Chinese pond mussel</name>
    <name type="synonym">Anodonta woodiana</name>
    <dbReference type="NCBI Taxonomy" id="1069815"/>
    <lineage>
        <taxon>Eukaryota</taxon>
        <taxon>Metazoa</taxon>
        <taxon>Spiralia</taxon>
        <taxon>Lophotrochozoa</taxon>
        <taxon>Mollusca</taxon>
        <taxon>Bivalvia</taxon>
        <taxon>Autobranchia</taxon>
        <taxon>Heteroconchia</taxon>
        <taxon>Palaeoheterodonta</taxon>
        <taxon>Unionida</taxon>
        <taxon>Unionoidea</taxon>
        <taxon>Unionidae</taxon>
        <taxon>Unioninae</taxon>
        <taxon>Sinanodonta</taxon>
    </lineage>
</organism>
<feature type="disulfide bond" evidence="18">
    <location>
        <begin position="484"/>
        <end position="491"/>
    </location>
</feature>
<evidence type="ECO:0000256" key="17">
    <source>
        <dbReference type="PIRSR" id="PIRSR000472-51"/>
    </source>
</evidence>
<dbReference type="InterPro" id="IPR001452">
    <property type="entry name" value="SH3_domain"/>
</dbReference>
<dbReference type="AlphaFoldDB" id="A0ABD3WQJ7"/>
<evidence type="ECO:0000256" key="21">
    <source>
        <dbReference type="SAM" id="Coils"/>
    </source>
</evidence>
<evidence type="ECO:0000313" key="25">
    <source>
        <dbReference type="EMBL" id="KAL3875017.1"/>
    </source>
</evidence>
<keyword evidence="13 18" id="KW-1015">Disulfide bond</keyword>
<evidence type="ECO:0000256" key="10">
    <source>
        <dbReference type="ARBA" id="ARBA00022989"/>
    </source>
</evidence>
<proteinExistence type="inferred from homology"/>
<keyword evidence="9" id="KW-0735">Signal-anchor</keyword>
<evidence type="ECO:0000256" key="8">
    <source>
        <dbReference type="ARBA" id="ARBA00022692"/>
    </source>
</evidence>
<dbReference type="SUPFAM" id="SSF50044">
    <property type="entry name" value="SH3-domain"/>
    <property type="match status" value="1"/>
</dbReference>
<evidence type="ECO:0000256" key="1">
    <source>
        <dbReference type="ARBA" id="ARBA00004447"/>
    </source>
</evidence>
<dbReference type="EC" id="2.4.1.68" evidence="3 15"/>
<evidence type="ECO:0000256" key="14">
    <source>
        <dbReference type="ARBA" id="ARBA00093238"/>
    </source>
</evidence>
<dbReference type="Gene3D" id="1.10.287.1060">
    <property type="entry name" value="ESAT-6-like"/>
    <property type="match status" value="1"/>
</dbReference>
<dbReference type="CDD" id="cd11300">
    <property type="entry name" value="Fut8_like"/>
    <property type="match status" value="1"/>
</dbReference>
<evidence type="ECO:0000256" key="20">
    <source>
        <dbReference type="PROSITE-ProRule" id="PRU00992"/>
    </source>
</evidence>